<evidence type="ECO:0000313" key="5">
    <source>
        <dbReference type="EMBL" id="MDT0319090.1"/>
    </source>
</evidence>
<feature type="compositionally biased region" description="Basic and acidic residues" evidence="1">
    <location>
        <begin position="135"/>
        <end position="147"/>
    </location>
</feature>
<keyword evidence="2" id="KW-0472">Membrane</keyword>
<sequence length="495" mass="53209">MARPSDWSPVDMDSDPTPGDPDDVRHLADELQTFADEVGEALGRVRGMAEERAVLDWAGLSAEAFRAEFDGVPGNLQKLQTSYDMAAQALQTYWPKLETAQGMADRALDRAIAAQADLSSAQAALSDAQDWVSRAGDEAERLEREGERDDIEPPSEAEVRAATRDATAAQSAASSARSRVDAAEEALSAARELARQAKEMREDAARVCADEIDEASDAGIQNRRWWEDAVHWVSENWDTIVAVCKVVVAVLGIVVMIIGGPLAWVVLAAALVVLADTLYDYANGRATLWDVAFAALDCIPGMKGLTTLGGLAMGLRGGITALRGGLRGMGVAMRRVASRLRRQPPPVIHAGSMNPVDAQRFIDTNYPWLGEVNATGFPGHTQNCTNCVVAVDRRLDGFRVTAAPMAGPGWVNQAALRAESVQWQNATSYDDIAQNLIRRGEGARSVVYISRPNGTAHVFNAVNSPQGIVFLDGQSGQLGYLEEGVSSISHLPYRG</sequence>
<feature type="domain" description="Putative T7SS secretion signal" evidence="4">
    <location>
        <begin position="19"/>
        <end position="196"/>
    </location>
</feature>
<dbReference type="Gene3D" id="1.20.120.330">
    <property type="entry name" value="Nucleotidyltransferases domain 2"/>
    <property type="match status" value="1"/>
</dbReference>
<feature type="domain" description="Tox-PL" evidence="3">
    <location>
        <begin position="382"/>
        <end position="476"/>
    </location>
</feature>
<feature type="transmembrane region" description="Helical" evidence="2">
    <location>
        <begin position="246"/>
        <end position="275"/>
    </location>
</feature>
<evidence type="ECO:0000259" key="4">
    <source>
        <dbReference type="Pfam" id="PF21725"/>
    </source>
</evidence>
<dbReference type="InterPro" id="IPR049082">
    <property type="entry name" value="T7SS_signal"/>
</dbReference>
<keyword evidence="2" id="KW-1133">Transmembrane helix</keyword>
<dbReference type="Pfam" id="PF15644">
    <property type="entry name" value="Gln_amidase"/>
    <property type="match status" value="1"/>
</dbReference>
<evidence type="ECO:0000313" key="6">
    <source>
        <dbReference type="Proteomes" id="UP001183420"/>
    </source>
</evidence>
<proteinExistence type="predicted"/>
<dbReference type="Proteomes" id="UP001183420">
    <property type="component" value="Unassembled WGS sequence"/>
</dbReference>
<organism evidence="5 6">
    <name type="scientific">Streptomyces millisiae</name>
    <dbReference type="NCBI Taxonomy" id="3075542"/>
    <lineage>
        <taxon>Bacteria</taxon>
        <taxon>Bacillati</taxon>
        <taxon>Actinomycetota</taxon>
        <taxon>Actinomycetes</taxon>
        <taxon>Kitasatosporales</taxon>
        <taxon>Streptomycetaceae</taxon>
        <taxon>Streptomyces</taxon>
    </lineage>
</organism>
<feature type="compositionally biased region" description="Low complexity" evidence="1">
    <location>
        <begin position="164"/>
        <end position="177"/>
    </location>
</feature>
<name>A0ABU2LNC5_9ACTN</name>
<evidence type="ECO:0000256" key="2">
    <source>
        <dbReference type="SAM" id="Phobius"/>
    </source>
</evidence>
<dbReference type="SUPFAM" id="SSF140453">
    <property type="entry name" value="EsxAB dimer-like"/>
    <property type="match status" value="1"/>
</dbReference>
<evidence type="ECO:0000259" key="3">
    <source>
        <dbReference type="Pfam" id="PF15644"/>
    </source>
</evidence>
<dbReference type="RefSeq" id="WP_311598154.1">
    <property type="nucleotide sequence ID" value="NZ_JAVREM010000011.1"/>
</dbReference>
<gene>
    <name evidence="5" type="ORF">RNC47_12160</name>
</gene>
<keyword evidence="2" id="KW-0812">Transmembrane</keyword>
<accession>A0ABU2LNC5</accession>
<protein>
    <submittedName>
        <fullName evidence="5">Toxin glutamine deamidase domain-containing protein</fullName>
    </submittedName>
</protein>
<feature type="region of interest" description="Disordered" evidence="1">
    <location>
        <begin position="126"/>
        <end position="179"/>
    </location>
</feature>
<evidence type="ECO:0000256" key="1">
    <source>
        <dbReference type="SAM" id="MobiDB-lite"/>
    </source>
</evidence>
<dbReference type="Pfam" id="PF21725">
    <property type="entry name" value="T7SS_signal"/>
    <property type="match status" value="1"/>
</dbReference>
<dbReference type="InterPro" id="IPR036689">
    <property type="entry name" value="ESAT-6-like_sf"/>
</dbReference>
<comment type="caution">
    <text evidence="5">The sequence shown here is derived from an EMBL/GenBank/DDBJ whole genome shotgun (WGS) entry which is preliminary data.</text>
</comment>
<keyword evidence="6" id="KW-1185">Reference proteome</keyword>
<feature type="region of interest" description="Disordered" evidence="1">
    <location>
        <begin position="1"/>
        <end position="25"/>
    </location>
</feature>
<dbReference type="EMBL" id="JAVREM010000011">
    <property type="protein sequence ID" value="MDT0319090.1"/>
    <property type="molecule type" value="Genomic_DNA"/>
</dbReference>
<reference evidence="6" key="1">
    <citation type="submission" date="2023-07" db="EMBL/GenBank/DDBJ databases">
        <title>30 novel species of actinomycetes from the DSMZ collection.</title>
        <authorList>
            <person name="Nouioui I."/>
        </authorList>
    </citation>
    <scope>NUCLEOTIDE SEQUENCE [LARGE SCALE GENOMIC DNA]</scope>
    <source>
        <strain evidence="6">DSM 44918</strain>
    </source>
</reference>
<dbReference type="InterPro" id="IPR028908">
    <property type="entry name" value="Tox-PL_dom"/>
</dbReference>